<dbReference type="OrthoDB" id="294541at2759"/>
<sequence>MTTTFMIEAMAAANAQLRLKKRKQEEVDDGDSTSEYSDDDVASGGRPAPESKPILSVQRSGGHVDNYDIVERVEMGQMASMFFNKGQLPLPPPRPLPQPLPLPLPQPLPRPLPSIFFFFLFFSICFLFFLLSFFPGSCCCCFSPQSVVCLLLSFNCQHLMASFL</sequence>
<keyword evidence="4" id="KW-1185">Reference proteome</keyword>
<name>A0A4Z2EFM8_9TELE</name>
<dbReference type="EMBL" id="SRLO01008100">
    <property type="protein sequence ID" value="TNN27548.1"/>
    <property type="molecule type" value="Genomic_DNA"/>
</dbReference>
<dbReference type="AlphaFoldDB" id="A0A4Z2EFM8"/>
<accession>A0A4Z2EFM8</accession>
<proteinExistence type="predicted"/>
<evidence type="ECO:0000256" key="1">
    <source>
        <dbReference type="SAM" id="MobiDB-lite"/>
    </source>
</evidence>
<keyword evidence="2 3" id="KW-0812">Transmembrane</keyword>
<dbReference type="Proteomes" id="UP000314294">
    <property type="component" value="Unassembled WGS sequence"/>
</dbReference>
<evidence type="ECO:0000313" key="4">
    <source>
        <dbReference type="Proteomes" id="UP000314294"/>
    </source>
</evidence>
<keyword evidence="2" id="KW-1133">Transmembrane helix</keyword>
<feature type="region of interest" description="Disordered" evidence="1">
    <location>
        <begin position="21"/>
        <end position="59"/>
    </location>
</feature>
<organism evidence="3 4">
    <name type="scientific">Liparis tanakae</name>
    <name type="common">Tanaka's snailfish</name>
    <dbReference type="NCBI Taxonomy" id="230148"/>
    <lineage>
        <taxon>Eukaryota</taxon>
        <taxon>Metazoa</taxon>
        <taxon>Chordata</taxon>
        <taxon>Craniata</taxon>
        <taxon>Vertebrata</taxon>
        <taxon>Euteleostomi</taxon>
        <taxon>Actinopterygii</taxon>
        <taxon>Neopterygii</taxon>
        <taxon>Teleostei</taxon>
        <taxon>Neoteleostei</taxon>
        <taxon>Acanthomorphata</taxon>
        <taxon>Eupercaria</taxon>
        <taxon>Perciformes</taxon>
        <taxon>Cottioidei</taxon>
        <taxon>Cottales</taxon>
        <taxon>Liparidae</taxon>
        <taxon>Liparis</taxon>
    </lineage>
</organism>
<evidence type="ECO:0000256" key="2">
    <source>
        <dbReference type="SAM" id="Phobius"/>
    </source>
</evidence>
<reference evidence="3 4" key="1">
    <citation type="submission" date="2019-03" db="EMBL/GenBank/DDBJ databases">
        <title>First draft genome of Liparis tanakae, snailfish: a comprehensive survey of snailfish specific genes.</title>
        <authorList>
            <person name="Kim W."/>
            <person name="Song I."/>
            <person name="Jeong J.-H."/>
            <person name="Kim D."/>
            <person name="Kim S."/>
            <person name="Ryu S."/>
            <person name="Song J.Y."/>
            <person name="Lee S.K."/>
        </authorList>
    </citation>
    <scope>NUCLEOTIDE SEQUENCE [LARGE SCALE GENOMIC DNA]</scope>
    <source>
        <tissue evidence="3">Muscle</tissue>
    </source>
</reference>
<feature type="compositionally biased region" description="Acidic residues" evidence="1">
    <location>
        <begin position="26"/>
        <end position="41"/>
    </location>
</feature>
<evidence type="ECO:0000313" key="3">
    <source>
        <dbReference type="EMBL" id="TNN27548.1"/>
    </source>
</evidence>
<feature type="transmembrane region" description="Helical" evidence="2">
    <location>
        <begin position="115"/>
        <end position="134"/>
    </location>
</feature>
<keyword evidence="2" id="KW-0472">Membrane</keyword>
<comment type="caution">
    <text evidence="3">The sequence shown here is derived from an EMBL/GenBank/DDBJ whole genome shotgun (WGS) entry which is preliminary data.</text>
</comment>
<gene>
    <name evidence="3" type="primary">TMEM104_1</name>
    <name evidence="3" type="ORF">EYF80_062307</name>
</gene>
<protein>
    <submittedName>
        <fullName evidence="3">Transmembrane protein 104</fullName>
    </submittedName>
</protein>